<proteinExistence type="predicted"/>
<name>A0A1I3Z5U0_9HYPH</name>
<dbReference type="CDD" id="cd07313">
    <property type="entry name" value="terB_like_2"/>
    <property type="match status" value="1"/>
</dbReference>
<dbReference type="OrthoDB" id="5402150at2"/>
<dbReference type="AlphaFoldDB" id="A0A1I3Z5U0"/>
<evidence type="ECO:0000259" key="1">
    <source>
        <dbReference type="Pfam" id="PF05099"/>
    </source>
</evidence>
<dbReference type="InterPro" id="IPR007791">
    <property type="entry name" value="DjlA_N"/>
</dbReference>
<gene>
    <name evidence="2" type="ORF">SAMN05444581_10797</name>
</gene>
<organism evidence="2 3">
    <name type="scientific">Methylocapsa palsarum</name>
    <dbReference type="NCBI Taxonomy" id="1612308"/>
    <lineage>
        <taxon>Bacteria</taxon>
        <taxon>Pseudomonadati</taxon>
        <taxon>Pseudomonadota</taxon>
        <taxon>Alphaproteobacteria</taxon>
        <taxon>Hyphomicrobiales</taxon>
        <taxon>Beijerinckiaceae</taxon>
        <taxon>Methylocapsa</taxon>
    </lineage>
</organism>
<dbReference type="Gene3D" id="1.10.3680.10">
    <property type="entry name" value="TerB-like"/>
    <property type="match status" value="1"/>
</dbReference>
<dbReference type="Pfam" id="PF05099">
    <property type="entry name" value="TerB"/>
    <property type="match status" value="1"/>
</dbReference>
<evidence type="ECO:0000313" key="3">
    <source>
        <dbReference type="Proteomes" id="UP000198755"/>
    </source>
</evidence>
<sequence length="156" mass="17413">MFDNLKAFLTELSGSEPKKAFGDDDYRLAAVALVINIAKIDGKADEAERNRLTNLIEERFGLDAAATAELIAEGEESDREAIDFFQFTSVLKRRLDEEGRANIVEMMWDIALVDGKIDEFEESTIGRIAELLDISNNDRVQARQRAARDSVAKDSA</sequence>
<keyword evidence="3" id="KW-1185">Reference proteome</keyword>
<dbReference type="STRING" id="1612308.SAMN05444581_10797"/>
<dbReference type="InterPro" id="IPR029024">
    <property type="entry name" value="TerB-like"/>
</dbReference>
<accession>A0A1I3Z5U0</accession>
<reference evidence="2 3" key="1">
    <citation type="submission" date="2016-10" db="EMBL/GenBank/DDBJ databases">
        <authorList>
            <person name="de Groot N.N."/>
        </authorList>
    </citation>
    <scope>NUCLEOTIDE SEQUENCE [LARGE SCALE GENOMIC DNA]</scope>
    <source>
        <strain evidence="2 3">NE2</strain>
    </source>
</reference>
<dbReference type="EMBL" id="FOSN01000007">
    <property type="protein sequence ID" value="SFK39413.1"/>
    <property type="molecule type" value="Genomic_DNA"/>
</dbReference>
<protein>
    <submittedName>
        <fullName evidence="2">Uncharacterized conserved protein, tellurite resistance protein B (TerB) family</fullName>
    </submittedName>
</protein>
<evidence type="ECO:0000313" key="2">
    <source>
        <dbReference type="EMBL" id="SFK39413.1"/>
    </source>
</evidence>
<dbReference type="SUPFAM" id="SSF158682">
    <property type="entry name" value="TerB-like"/>
    <property type="match status" value="1"/>
</dbReference>
<dbReference type="Proteomes" id="UP000198755">
    <property type="component" value="Unassembled WGS sequence"/>
</dbReference>
<dbReference type="RefSeq" id="WP_091681558.1">
    <property type="nucleotide sequence ID" value="NZ_FOSN01000007.1"/>
</dbReference>
<feature type="domain" description="Co-chaperone DjlA N-terminal" evidence="1">
    <location>
        <begin position="27"/>
        <end position="144"/>
    </location>
</feature>